<feature type="binding site" evidence="12">
    <location>
        <position position="15"/>
    </location>
    <ligand>
        <name>a divalent metal cation</name>
        <dbReference type="ChEBI" id="CHEBI:60240"/>
    </ligand>
</feature>
<feature type="binding site" evidence="12">
    <location>
        <position position="14"/>
    </location>
    <ligand>
        <name>a divalent metal cation</name>
        <dbReference type="ChEBI" id="CHEBI:60240"/>
    </ligand>
</feature>
<feature type="domain" description="RNase H type-2" evidence="14">
    <location>
        <begin position="8"/>
        <end position="181"/>
    </location>
</feature>
<keyword evidence="9 12" id="KW-0255">Endonuclease</keyword>
<evidence type="ECO:0000256" key="1">
    <source>
        <dbReference type="ARBA" id="ARBA00000077"/>
    </source>
</evidence>
<evidence type="ECO:0000256" key="9">
    <source>
        <dbReference type="ARBA" id="ARBA00022759"/>
    </source>
</evidence>
<dbReference type="Gene3D" id="3.30.420.10">
    <property type="entry name" value="Ribonuclease H-like superfamily/Ribonuclease H"/>
    <property type="match status" value="1"/>
</dbReference>
<dbReference type="EMBL" id="JACGBB010000007">
    <property type="protein sequence ID" value="MBZ7987383.1"/>
    <property type="molecule type" value="Genomic_DNA"/>
</dbReference>
<dbReference type="PROSITE" id="PS51257">
    <property type="entry name" value="PROKAR_LIPOPROTEIN"/>
    <property type="match status" value="1"/>
</dbReference>
<keyword evidence="16" id="KW-1185">Reference proteome</keyword>
<keyword evidence="8 12" id="KW-0479">Metal-binding</keyword>
<gene>
    <name evidence="15" type="ORF">AVCANL283_04585</name>
</gene>
<organism evidence="15 16">
    <name type="scientific">Campylobacter canadensis</name>
    <dbReference type="NCBI Taxonomy" id="449520"/>
    <lineage>
        <taxon>Bacteria</taxon>
        <taxon>Pseudomonadati</taxon>
        <taxon>Campylobacterota</taxon>
        <taxon>Epsilonproteobacteria</taxon>
        <taxon>Campylobacterales</taxon>
        <taxon>Campylobacteraceae</taxon>
        <taxon>Campylobacter</taxon>
    </lineage>
</organism>
<feature type="binding site" evidence="12">
    <location>
        <position position="103"/>
    </location>
    <ligand>
        <name>a divalent metal cation</name>
        <dbReference type="ChEBI" id="CHEBI:60240"/>
    </ligand>
</feature>
<name>A0ABS7WRM7_9BACT</name>
<evidence type="ECO:0000256" key="4">
    <source>
        <dbReference type="ARBA" id="ARBA00004496"/>
    </source>
</evidence>
<dbReference type="Pfam" id="PF01351">
    <property type="entry name" value="RNase_HII"/>
    <property type="match status" value="1"/>
</dbReference>
<evidence type="ECO:0000256" key="10">
    <source>
        <dbReference type="ARBA" id="ARBA00022801"/>
    </source>
</evidence>
<reference evidence="15 16" key="1">
    <citation type="submission" date="2020-07" db="EMBL/GenBank/DDBJ databases">
        <title>Transfer of Campylobacter canadensis to the novel genus Avispirillum gen. nov., that also includes two novel species recovered from migratory waterfowl: Avispirillum anseris sp. nov. and Avispirillum brantae sp. nov.</title>
        <authorList>
            <person name="Miller W.G."/>
            <person name="Chapman M.H."/>
            <person name="Yee E."/>
            <person name="Inglis G.D."/>
        </authorList>
    </citation>
    <scope>NUCLEOTIDE SEQUENCE [LARGE SCALE GENOMIC DNA]</scope>
    <source>
        <strain evidence="15 16">L283</strain>
    </source>
</reference>
<proteinExistence type="inferred from homology"/>
<comment type="cofactor">
    <cofactor evidence="12">
        <name>Mn(2+)</name>
        <dbReference type="ChEBI" id="CHEBI:29035"/>
    </cofactor>
    <cofactor evidence="12">
        <name>Mg(2+)</name>
        <dbReference type="ChEBI" id="CHEBI:18420"/>
    </cofactor>
    <text evidence="12">Manganese or magnesium. Binds 1 divalent metal ion per monomer in the absence of substrate. May bind a second metal ion after substrate binding.</text>
</comment>
<comment type="function">
    <text evidence="3 13">Endonuclease that specifically degrades the RNA of RNA-DNA hybrids.</text>
</comment>
<dbReference type="InterPro" id="IPR001352">
    <property type="entry name" value="RNase_HII/HIII"/>
</dbReference>
<dbReference type="GO" id="GO:0004523">
    <property type="term" value="F:RNA-DNA hybrid ribonuclease activity"/>
    <property type="evidence" value="ECO:0007669"/>
    <property type="project" value="UniProtKB-EC"/>
</dbReference>
<evidence type="ECO:0000256" key="5">
    <source>
        <dbReference type="ARBA" id="ARBA00007383"/>
    </source>
</evidence>
<evidence type="ECO:0000256" key="2">
    <source>
        <dbReference type="ARBA" id="ARBA00001946"/>
    </source>
</evidence>
<evidence type="ECO:0000256" key="3">
    <source>
        <dbReference type="ARBA" id="ARBA00004065"/>
    </source>
</evidence>
<comment type="catalytic activity">
    <reaction evidence="1 12 13">
        <text>Endonucleolytic cleavage to 5'-phosphomonoester.</text>
        <dbReference type="EC" id="3.1.26.4"/>
    </reaction>
</comment>
<dbReference type="PANTHER" id="PTHR10954">
    <property type="entry name" value="RIBONUCLEASE H2 SUBUNIT A"/>
    <property type="match status" value="1"/>
</dbReference>
<accession>A0ABS7WRM7</accession>
<dbReference type="PANTHER" id="PTHR10954:SF18">
    <property type="entry name" value="RIBONUCLEASE HII"/>
    <property type="match status" value="1"/>
</dbReference>
<dbReference type="InterPro" id="IPR024567">
    <property type="entry name" value="RNase_HII/HIII_dom"/>
</dbReference>
<comment type="similarity">
    <text evidence="5 13">Belongs to the RNase HII family.</text>
</comment>
<evidence type="ECO:0000256" key="8">
    <source>
        <dbReference type="ARBA" id="ARBA00022723"/>
    </source>
</evidence>
<keyword evidence="7 12" id="KW-0540">Nuclease</keyword>
<evidence type="ECO:0000256" key="7">
    <source>
        <dbReference type="ARBA" id="ARBA00022722"/>
    </source>
</evidence>
<keyword evidence="11" id="KW-0464">Manganese</keyword>
<dbReference type="PROSITE" id="PS51975">
    <property type="entry name" value="RNASE_H_2"/>
    <property type="match status" value="1"/>
</dbReference>
<comment type="cofactor">
    <cofactor evidence="2">
        <name>Mg(2+)</name>
        <dbReference type="ChEBI" id="CHEBI:18420"/>
    </cofactor>
</comment>
<dbReference type="NCBIfam" id="NF000595">
    <property type="entry name" value="PRK00015.1-3"/>
    <property type="match status" value="1"/>
</dbReference>
<evidence type="ECO:0000313" key="16">
    <source>
        <dbReference type="Proteomes" id="UP000786183"/>
    </source>
</evidence>
<dbReference type="InterPro" id="IPR012337">
    <property type="entry name" value="RNaseH-like_sf"/>
</dbReference>
<evidence type="ECO:0000256" key="11">
    <source>
        <dbReference type="ARBA" id="ARBA00023211"/>
    </source>
</evidence>
<dbReference type="InterPro" id="IPR022898">
    <property type="entry name" value="RNase_HII"/>
</dbReference>
<dbReference type="InterPro" id="IPR036397">
    <property type="entry name" value="RNaseH_sf"/>
</dbReference>
<keyword evidence="10 12" id="KW-0378">Hydrolase</keyword>
<evidence type="ECO:0000259" key="14">
    <source>
        <dbReference type="PROSITE" id="PS51975"/>
    </source>
</evidence>
<evidence type="ECO:0000256" key="13">
    <source>
        <dbReference type="RuleBase" id="RU003515"/>
    </source>
</evidence>
<dbReference type="EC" id="3.1.26.4" evidence="13"/>
<dbReference type="CDD" id="cd07182">
    <property type="entry name" value="RNase_HII_bacteria_HII_like"/>
    <property type="match status" value="1"/>
</dbReference>
<evidence type="ECO:0000256" key="6">
    <source>
        <dbReference type="ARBA" id="ARBA00022490"/>
    </source>
</evidence>
<protein>
    <recommendedName>
        <fullName evidence="13">Ribonuclease</fullName>
        <ecNumber evidence="13">3.1.26.4</ecNumber>
    </recommendedName>
</protein>
<dbReference type="SUPFAM" id="SSF53098">
    <property type="entry name" value="Ribonuclease H-like"/>
    <property type="match status" value="1"/>
</dbReference>
<comment type="subcellular location">
    <subcellularLocation>
        <location evidence="4">Cytoplasm</location>
    </subcellularLocation>
</comment>
<dbReference type="Proteomes" id="UP000786183">
    <property type="component" value="Unassembled WGS sequence"/>
</dbReference>
<sequence>MNGYLQRIIMIGIDEAGRGALAGPMVLAACKLNNAINNLNDSKKLSEKKREKLFEEIIQNSTYHIIFIDNFTIDELGISLSYKKALTEFKEHFKDYNDELLFDGNTDYKSGIKTQINADEIYPCVMAASILAKVSRDRFMKNIINEYCFYKHKGYGTKLHKELIQKFGLSSLHRKSFCKNI</sequence>
<evidence type="ECO:0000256" key="12">
    <source>
        <dbReference type="PROSITE-ProRule" id="PRU01319"/>
    </source>
</evidence>
<evidence type="ECO:0000313" key="15">
    <source>
        <dbReference type="EMBL" id="MBZ7987383.1"/>
    </source>
</evidence>
<comment type="caution">
    <text evidence="15">The sequence shown here is derived from an EMBL/GenBank/DDBJ whole genome shotgun (WGS) entry which is preliminary data.</text>
</comment>
<dbReference type="RefSeq" id="WP_172230884.1">
    <property type="nucleotide sequence ID" value="NZ_CP035946.1"/>
</dbReference>
<keyword evidence="6" id="KW-0963">Cytoplasm</keyword>